<sequence length="623" mass="69747">MSPLLLSHTSHIPLKPEAECIPLLHKCSDVEELKQVHARMIKTGLILDAIPASRLLAALCADSNAGSMTYALMVFERIQNPNTFMWNTMIRALSSGNNPEEAILLYCQMLYNAVPHNSYTFPFLLKACANLPSATEETQQIHCHIIKTGYALEVCTTNSLLHVYAKSGGILSASQLFDSIPCRDIVSWNSMIDGYAKGGKIEMARELFDQMENKNIISWTSMITGYVENCLFKEALELFRKMQVMDIEPDTIALASVLTACAHVGALDEGRWIHTYIKKKQIRLDLVLRCVLVDMYAKCGELDEALAVFKTTKEKNVCMCTAMITGFAVHGRGREALDLFTDMERTGIKPNNITFTGVLTACSYAGMVEEGKSIFERIEKDYDMSPSVEHYGCMVDLLGRAGLLKEAEEMIRKMPVKPNAAVWGALLNACRVHLNFELGRRVGKILIDLEPKQSGRYVQLAGILAAEGFWDEAVVVRNLMKEKGVAKLPGCSSISLGGCVHEFVAGDRSHPQTGEIYLEWNNILRRLKKEGYAPSTENLLLDLEEEEKETAIHCHSEKLAIAFGFIRTKPGATIRIVKNLRVCSDCHIVTKLISKVYSRKIIMRDRNRFHVFINGQCSCRDCW</sequence>
<dbReference type="FunFam" id="1.25.40.10:FF:000333">
    <property type="entry name" value="Pentatricopeptide repeat-containing protein"/>
    <property type="match status" value="1"/>
</dbReference>
<evidence type="ECO:0000256" key="1">
    <source>
        <dbReference type="ARBA" id="ARBA00006643"/>
    </source>
</evidence>
<feature type="repeat" description="PPR" evidence="3">
    <location>
        <begin position="184"/>
        <end position="218"/>
    </location>
</feature>
<dbReference type="GO" id="GO:0008270">
    <property type="term" value="F:zinc ion binding"/>
    <property type="evidence" value="ECO:0007669"/>
    <property type="project" value="InterPro"/>
</dbReference>
<dbReference type="OrthoDB" id="185373at2759"/>
<dbReference type="FunFam" id="1.25.40.10:FF:000470">
    <property type="entry name" value="Pentatricopeptide repeat-containing protein At5g66520"/>
    <property type="match status" value="1"/>
</dbReference>
<dbReference type="InterPro" id="IPR032867">
    <property type="entry name" value="DYW_dom"/>
</dbReference>
<dbReference type="InterPro" id="IPR046848">
    <property type="entry name" value="E_motif"/>
</dbReference>
<reference evidence="6" key="1">
    <citation type="submission" date="2025-08" db="UniProtKB">
        <authorList>
            <consortium name="RefSeq"/>
        </authorList>
    </citation>
    <scope>IDENTIFICATION</scope>
</reference>
<evidence type="ECO:0000256" key="3">
    <source>
        <dbReference type="PROSITE-ProRule" id="PRU00708"/>
    </source>
</evidence>
<name>A0A6I9RJK7_ELAGV</name>
<feature type="repeat" description="PPR" evidence="3">
    <location>
        <begin position="82"/>
        <end position="116"/>
    </location>
</feature>
<dbReference type="RefSeq" id="XP_010927406.1">
    <property type="nucleotide sequence ID" value="XM_010929104.3"/>
</dbReference>
<dbReference type="PROSITE" id="PS51375">
    <property type="entry name" value="PPR"/>
    <property type="match status" value="3"/>
</dbReference>
<dbReference type="Pfam" id="PF20430">
    <property type="entry name" value="Eplus_motif"/>
    <property type="match status" value="1"/>
</dbReference>
<comment type="similarity">
    <text evidence="1">Belongs to the PPR family. PCMP-H subfamily.</text>
</comment>
<evidence type="ECO:0000259" key="4">
    <source>
        <dbReference type="Pfam" id="PF14432"/>
    </source>
</evidence>
<gene>
    <name evidence="6" type="primary">LOC105049455</name>
</gene>
<dbReference type="GO" id="GO:0009451">
    <property type="term" value="P:RNA modification"/>
    <property type="evidence" value="ECO:0007669"/>
    <property type="project" value="InterPro"/>
</dbReference>
<keyword evidence="2" id="KW-0677">Repeat</keyword>
<dbReference type="Pfam" id="PF13041">
    <property type="entry name" value="PPR_2"/>
    <property type="match status" value="2"/>
</dbReference>
<keyword evidence="5" id="KW-1185">Reference proteome</keyword>
<evidence type="ECO:0000313" key="6">
    <source>
        <dbReference type="RefSeq" id="XP_010927406.1"/>
    </source>
</evidence>
<dbReference type="InterPro" id="IPR002885">
    <property type="entry name" value="PPR_rpt"/>
</dbReference>
<evidence type="ECO:0000256" key="2">
    <source>
        <dbReference type="ARBA" id="ARBA00022737"/>
    </source>
</evidence>
<feature type="domain" description="DYW" evidence="4">
    <location>
        <begin position="531"/>
        <end position="623"/>
    </location>
</feature>
<evidence type="ECO:0000313" key="5">
    <source>
        <dbReference type="Proteomes" id="UP000504607"/>
    </source>
</evidence>
<dbReference type="AlphaFoldDB" id="A0A6I9RJK7"/>
<dbReference type="FunFam" id="1.25.40.10:FF:000184">
    <property type="entry name" value="Pentatricopeptide repeat-containing protein, chloroplastic"/>
    <property type="match status" value="1"/>
</dbReference>
<dbReference type="NCBIfam" id="TIGR00756">
    <property type="entry name" value="PPR"/>
    <property type="match status" value="4"/>
</dbReference>
<dbReference type="KEGG" id="egu:105049455"/>
<dbReference type="Proteomes" id="UP000504607">
    <property type="component" value="Chromosome 1"/>
</dbReference>
<dbReference type="GeneID" id="105049455"/>
<protein>
    <submittedName>
        <fullName evidence="6">Pentatricopeptide repeat-containing protein At5g66520</fullName>
    </submittedName>
</protein>
<dbReference type="PANTHER" id="PTHR47926">
    <property type="entry name" value="PENTATRICOPEPTIDE REPEAT-CONTAINING PROTEIN"/>
    <property type="match status" value="1"/>
</dbReference>
<dbReference type="Pfam" id="PF20431">
    <property type="entry name" value="E_motif"/>
    <property type="match status" value="1"/>
</dbReference>
<dbReference type="InterPro" id="IPR011990">
    <property type="entry name" value="TPR-like_helical_dom_sf"/>
</dbReference>
<dbReference type="GO" id="GO:0003723">
    <property type="term" value="F:RNA binding"/>
    <property type="evidence" value="ECO:0007669"/>
    <property type="project" value="InterPro"/>
</dbReference>
<dbReference type="PANTHER" id="PTHR47926:SF463">
    <property type="entry name" value="PENTATRICOPEPTIDE REPEAT-CONTAINING PROTEIN"/>
    <property type="match status" value="1"/>
</dbReference>
<proteinExistence type="inferred from homology"/>
<dbReference type="InterPro" id="IPR046849">
    <property type="entry name" value="E2_motif"/>
</dbReference>
<feature type="repeat" description="PPR" evidence="3">
    <location>
        <begin position="316"/>
        <end position="350"/>
    </location>
</feature>
<dbReference type="Pfam" id="PF01535">
    <property type="entry name" value="PPR"/>
    <property type="match status" value="4"/>
</dbReference>
<dbReference type="Pfam" id="PF14432">
    <property type="entry name" value="DYW_deaminase"/>
    <property type="match status" value="1"/>
</dbReference>
<dbReference type="Gene3D" id="1.25.40.10">
    <property type="entry name" value="Tetratricopeptide repeat domain"/>
    <property type="match status" value="3"/>
</dbReference>
<dbReference type="InParanoid" id="A0A6I9RJK7"/>
<dbReference type="InterPro" id="IPR046960">
    <property type="entry name" value="PPR_At4g14850-like_plant"/>
</dbReference>
<organism evidence="5 6">
    <name type="scientific">Elaeis guineensis var. tenera</name>
    <name type="common">Oil palm</name>
    <dbReference type="NCBI Taxonomy" id="51953"/>
    <lineage>
        <taxon>Eukaryota</taxon>
        <taxon>Viridiplantae</taxon>
        <taxon>Streptophyta</taxon>
        <taxon>Embryophyta</taxon>
        <taxon>Tracheophyta</taxon>
        <taxon>Spermatophyta</taxon>
        <taxon>Magnoliopsida</taxon>
        <taxon>Liliopsida</taxon>
        <taxon>Arecaceae</taxon>
        <taxon>Arecoideae</taxon>
        <taxon>Cocoseae</taxon>
        <taxon>Elaeidinae</taxon>
        <taxon>Elaeis</taxon>
    </lineage>
</organism>
<accession>A0A6I9RJK7</accession>